<keyword evidence="2" id="KW-0812">Transmembrane</keyword>
<sequence length="77" mass="8895">MLDDLRNTATSNAEEEISSYEEDRKRAQKRKRSVPETRIFGMTAAQRFVLILLVLLMTCVLGIFFLVFTGSVYLPFF</sequence>
<protein>
    <submittedName>
        <fullName evidence="3">Uncharacterized protein</fullName>
    </submittedName>
</protein>
<feature type="transmembrane region" description="Helical" evidence="2">
    <location>
        <begin position="48"/>
        <end position="74"/>
    </location>
</feature>
<gene>
    <name evidence="3" type="ORF">ADN00_16900</name>
</gene>
<feature type="region of interest" description="Disordered" evidence="1">
    <location>
        <begin position="1"/>
        <end position="33"/>
    </location>
</feature>
<dbReference type="RefSeq" id="WP_075064227.1">
    <property type="nucleotide sequence ID" value="NZ_LGCL01000041.1"/>
</dbReference>
<organism evidence="3 4">
    <name type="scientific">Ornatilinea apprima</name>
    <dbReference type="NCBI Taxonomy" id="1134406"/>
    <lineage>
        <taxon>Bacteria</taxon>
        <taxon>Bacillati</taxon>
        <taxon>Chloroflexota</taxon>
        <taxon>Anaerolineae</taxon>
        <taxon>Anaerolineales</taxon>
        <taxon>Anaerolineaceae</taxon>
        <taxon>Ornatilinea</taxon>
    </lineage>
</organism>
<dbReference type="Proteomes" id="UP000050417">
    <property type="component" value="Unassembled WGS sequence"/>
</dbReference>
<proteinExistence type="predicted"/>
<evidence type="ECO:0000256" key="2">
    <source>
        <dbReference type="SAM" id="Phobius"/>
    </source>
</evidence>
<keyword evidence="2" id="KW-0472">Membrane</keyword>
<reference evidence="3 4" key="1">
    <citation type="submission" date="2015-07" db="EMBL/GenBank/DDBJ databases">
        <title>Genome sequence of Ornatilinea apprima DSM 23815.</title>
        <authorList>
            <person name="Hemp J."/>
            <person name="Ward L.M."/>
            <person name="Pace L.A."/>
            <person name="Fischer W.W."/>
        </authorList>
    </citation>
    <scope>NUCLEOTIDE SEQUENCE [LARGE SCALE GENOMIC DNA]</scope>
    <source>
        <strain evidence="3 4">P3M-1</strain>
    </source>
</reference>
<evidence type="ECO:0000256" key="1">
    <source>
        <dbReference type="SAM" id="MobiDB-lite"/>
    </source>
</evidence>
<dbReference type="AlphaFoldDB" id="A0A0P6XQ00"/>
<dbReference type="EMBL" id="LGCL01000041">
    <property type="protein sequence ID" value="KPL71381.1"/>
    <property type="molecule type" value="Genomic_DNA"/>
</dbReference>
<keyword evidence="4" id="KW-1185">Reference proteome</keyword>
<name>A0A0P6XQ00_9CHLR</name>
<accession>A0A0P6XQ00</accession>
<comment type="caution">
    <text evidence="3">The sequence shown here is derived from an EMBL/GenBank/DDBJ whole genome shotgun (WGS) entry which is preliminary data.</text>
</comment>
<evidence type="ECO:0000313" key="3">
    <source>
        <dbReference type="EMBL" id="KPL71381.1"/>
    </source>
</evidence>
<evidence type="ECO:0000313" key="4">
    <source>
        <dbReference type="Proteomes" id="UP000050417"/>
    </source>
</evidence>
<keyword evidence="2" id="KW-1133">Transmembrane helix</keyword>